<evidence type="ECO:0000313" key="3">
    <source>
        <dbReference type="Proteomes" id="UP000324800"/>
    </source>
</evidence>
<organism evidence="2 3">
    <name type="scientific">Streblomastix strix</name>
    <dbReference type="NCBI Taxonomy" id="222440"/>
    <lineage>
        <taxon>Eukaryota</taxon>
        <taxon>Metamonada</taxon>
        <taxon>Preaxostyla</taxon>
        <taxon>Oxymonadida</taxon>
        <taxon>Streblomastigidae</taxon>
        <taxon>Streblomastix</taxon>
    </lineage>
</organism>
<reference evidence="2 3" key="1">
    <citation type="submission" date="2019-03" db="EMBL/GenBank/DDBJ databases">
        <title>Single cell metagenomics reveals metabolic interactions within the superorganism composed of flagellate Streblomastix strix and complex community of Bacteroidetes bacteria on its surface.</title>
        <authorList>
            <person name="Treitli S.C."/>
            <person name="Kolisko M."/>
            <person name="Husnik F."/>
            <person name="Keeling P."/>
            <person name="Hampl V."/>
        </authorList>
    </citation>
    <scope>NUCLEOTIDE SEQUENCE [LARGE SCALE GENOMIC DNA]</scope>
    <source>
        <strain evidence="2">ST1C</strain>
    </source>
</reference>
<gene>
    <name evidence="2" type="ORF">EZS28_007212</name>
</gene>
<feature type="region of interest" description="Disordered" evidence="1">
    <location>
        <begin position="1"/>
        <end position="58"/>
    </location>
</feature>
<proteinExistence type="predicted"/>
<evidence type="ECO:0000256" key="1">
    <source>
        <dbReference type="SAM" id="MobiDB-lite"/>
    </source>
</evidence>
<dbReference type="EMBL" id="SNRW01001221">
    <property type="protein sequence ID" value="KAA6397258.1"/>
    <property type="molecule type" value="Genomic_DNA"/>
</dbReference>
<dbReference type="Proteomes" id="UP000324800">
    <property type="component" value="Unassembled WGS sequence"/>
</dbReference>
<dbReference type="AlphaFoldDB" id="A0A5J4WQR6"/>
<evidence type="ECO:0000313" key="2">
    <source>
        <dbReference type="EMBL" id="KAA6397258.1"/>
    </source>
</evidence>
<sequence>MKTLNKGAQNQKNPISLTRPDQNTQATPILGLNCISPSHNTPHKFSPPHPQQHSPSPPLEETLAILRTISPGDLRGYKEMEFEPKQQKLQQYAGLMDVIEKFHEIMKLIIEKEKKKTQCHVTRIVQIISEQRRFRFHLSIQEQSPNTSTKTQGPEFL</sequence>
<accession>A0A5J4WQR6</accession>
<name>A0A5J4WQR6_9EUKA</name>
<feature type="compositionally biased region" description="Polar residues" evidence="1">
    <location>
        <begin position="1"/>
        <end position="27"/>
    </location>
</feature>
<protein>
    <submittedName>
        <fullName evidence="2">Uncharacterized protein</fullName>
    </submittedName>
</protein>
<comment type="caution">
    <text evidence="2">The sequence shown here is derived from an EMBL/GenBank/DDBJ whole genome shotgun (WGS) entry which is preliminary data.</text>
</comment>
<feature type="compositionally biased region" description="Pro residues" evidence="1">
    <location>
        <begin position="45"/>
        <end position="58"/>
    </location>
</feature>